<proteinExistence type="predicted"/>
<gene>
    <name evidence="1" type="ORF">CYMTET_5487</name>
</gene>
<dbReference type="AlphaFoldDB" id="A0AAE0GZA6"/>
<sequence length="385" mass="40158">MDSGSELDQCNVGMGAAGAGEEKCRVSQAFRGCRDAAAHDEPAGAGEEKCRVSQAFRGCRDAAAQDEPAGAVQEKCRVSLAFRGCRDAAAHDEPAGAGEEKCQVSQAFRSCRDAAAHDEPAGAGEEKCRVSQAFRGCRDAAAHDEPAGAGEEKCRASPAFRGCRDAAAHDEPAGLHSGASARALSTATHLQRRLDTDDTSAFRVARAQPEIHWAVGACTSKGRPSPLHVLAAPHRASEESVQWSAALFRLGPGSAARMVTMWDPSVGAPLKWRLKDAAENIGRFFHFTGGSTGGVVQGVQGGVVQGVQGGVVQGVQGGVVQGVQGGVVQGVQGGVDGKNLQLRPAGSLILFVRIEEAFDLRAKEAAPEQKLNGRRRVSVYRGVSD</sequence>
<name>A0AAE0GZA6_9CHLO</name>
<protein>
    <submittedName>
        <fullName evidence="1">Uncharacterized protein</fullName>
    </submittedName>
</protein>
<dbReference type="Proteomes" id="UP001190700">
    <property type="component" value="Unassembled WGS sequence"/>
</dbReference>
<organism evidence="1 2">
    <name type="scientific">Cymbomonas tetramitiformis</name>
    <dbReference type="NCBI Taxonomy" id="36881"/>
    <lineage>
        <taxon>Eukaryota</taxon>
        <taxon>Viridiplantae</taxon>
        <taxon>Chlorophyta</taxon>
        <taxon>Pyramimonadophyceae</taxon>
        <taxon>Pyramimonadales</taxon>
        <taxon>Pyramimonadaceae</taxon>
        <taxon>Cymbomonas</taxon>
    </lineage>
</organism>
<evidence type="ECO:0000313" key="1">
    <source>
        <dbReference type="EMBL" id="KAK3286980.1"/>
    </source>
</evidence>
<comment type="caution">
    <text evidence="1">The sequence shown here is derived from an EMBL/GenBank/DDBJ whole genome shotgun (WGS) entry which is preliminary data.</text>
</comment>
<evidence type="ECO:0000313" key="2">
    <source>
        <dbReference type="Proteomes" id="UP001190700"/>
    </source>
</evidence>
<reference evidence="1 2" key="1">
    <citation type="journal article" date="2015" name="Genome Biol. Evol.">
        <title>Comparative Genomics of a Bacterivorous Green Alga Reveals Evolutionary Causalities and Consequences of Phago-Mixotrophic Mode of Nutrition.</title>
        <authorList>
            <person name="Burns J.A."/>
            <person name="Paasch A."/>
            <person name="Narechania A."/>
            <person name="Kim E."/>
        </authorList>
    </citation>
    <scope>NUCLEOTIDE SEQUENCE [LARGE SCALE GENOMIC DNA]</scope>
    <source>
        <strain evidence="1 2">PLY_AMNH</strain>
    </source>
</reference>
<accession>A0AAE0GZA6</accession>
<dbReference type="EMBL" id="LGRX02001052">
    <property type="protein sequence ID" value="KAK3286980.1"/>
    <property type="molecule type" value="Genomic_DNA"/>
</dbReference>
<keyword evidence="2" id="KW-1185">Reference proteome</keyword>